<name>A0A0W0TZH3_9GAMM</name>
<dbReference type="RefSeq" id="WP_028387025.1">
    <property type="nucleotide sequence ID" value="NZ_CAAAHN010000001.1"/>
</dbReference>
<evidence type="ECO:0000313" key="1">
    <source>
        <dbReference type="EMBL" id="KTD00681.1"/>
    </source>
</evidence>
<proteinExistence type="predicted"/>
<comment type="caution">
    <text evidence="1">The sequence shown here is derived from an EMBL/GenBank/DDBJ whole genome shotgun (WGS) entry which is preliminary data.</text>
</comment>
<dbReference type="Proteomes" id="UP000054785">
    <property type="component" value="Unassembled WGS sequence"/>
</dbReference>
<reference evidence="1 2" key="1">
    <citation type="submission" date="2015-11" db="EMBL/GenBank/DDBJ databases">
        <title>Genomic analysis of 38 Legionella species identifies large and diverse effector repertoires.</title>
        <authorList>
            <person name="Burstein D."/>
            <person name="Amaro F."/>
            <person name="Zusman T."/>
            <person name="Lifshitz Z."/>
            <person name="Cohen O."/>
            <person name="Gilbert J.A."/>
            <person name="Pupko T."/>
            <person name="Shuman H.A."/>
            <person name="Segal G."/>
        </authorList>
    </citation>
    <scope>NUCLEOTIDE SEQUENCE [LARGE SCALE GENOMIC DNA]</scope>
    <source>
        <strain evidence="1 2">ATCC 49504</strain>
    </source>
</reference>
<dbReference type="OrthoDB" id="5632105at2"/>
<organism evidence="1 2">
    <name type="scientific">Legionella geestiana</name>
    <dbReference type="NCBI Taxonomy" id="45065"/>
    <lineage>
        <taxon>Bacteria</taxon>
        <taxon>Pseudomonadati</taxon>
        <taxon>Pseudomonadota</taxon>
        <taxon>Gammaproteobacteria</taxon>
        <taxon>Legionellales</taxon>
        <taxon>Legionellaceae</taxon>
        <taxon>Legionella</taxon>
    </lineage>
</organism>
<gene>
    <name evidence="1" type="ORF">Lgee_0945</name>
</gene>
<dbReference type="STRING" id="45065.Lgee_0945"/>
<sequence>MPETSDTNPARKSSDALHNENCYHYLRYLLEAFPKFLCTAANNPGSNSPNLNMFEYLNALIANGLFSIFSPTYAYGNLYHSLIPFLQDHIEVLNDRENPEENEELHEFIYRIFANDNGSLIRTHEAISDVIAAPSNRPLEKRVTEHMADDGALVNERHPIIAGSAPELLRAAVSSDYRPMRDNIPSILPFMTPFVQLRFSTMAEKVDAFRINPLFARWLQVLEARGWRHLYINHLAWDRPGFDPEGEREVAMSGTLHQNMHPNCPMITLPADKGLMGSGAYTHTHRDRNKNDVFDAFLKIAKNSHKNSPDNEVRDFHIPEDLSNAFFTEAREKKECLRKLLKKSFKECGLIGEDITRISPAEEQAVWVYFINFALTDFIIEKLMQQSPGTQLSINISCKDAIDRGGLASAVFNLMYSLKRTHTPLTREQFEMLVDAPAAMVKGRGMNHHRNRLWNMMDVWVNANFKHLSETPNLRWIIAWRDDNCPIARVADVFARRIDMAQQQINSLAESVVGKDALQNVLGHVSTLHDKGISDRRLLLRVISASFTLVHGADEKTHANYEKLIQRISIDSRLGAAARLLSGAMKVLLGVVSFSKQRIEKGVSTFRSGFYHAERKALTEGLRTLKAESQPVAIEQAAALGTELADNDSDDEGTRLLR</sequence>
<keyword evidence="2" id="KW-1185">Reference proteome</keyword>
<evidence type="ECO:0000313" key="2">
    <source>
        <dbReference type="Proteomes" id="UP000054785"/>
    </source>
</evidence>
<accession>A0A0W0TZH3</accession>
<dbReference type="EMBL" id="LNYC01000032">
    <property type="protein sequence ID" value="KTD00681.1"/>
    <property type="molecule type" value="Genomic_DNA"/>
</dbReference>
<dbReference type="AlphaFoldDB" id="A0A0W0TZH3"/>
<dbReference type="PATRIC" id="fig|45065.4.peg.1015"/>
<protein>
    <submittedName>
        <fullName evidence="1">Uncharacterized protein</fullName>
    </submittedName>
</protein>